<dbReference type="GO" id="GO:0005886">
    <property type="term" value="C:plasma membrane"/>
    <property type="evidence" value="ECO:0007669"/>
    <property type="project" value="UniProtKB-SubCell"/>
</dbReference>
<dbReference type="EMBL" id="CP035495">
    <property type="protein sequence ID" value="QAY62113.1"/>
    <property type="molecule type" value="Genomic_DNA"/>
</dbReference>
<protein>
    <submittedName>
        <fullName evidence="11">Thiol reductant ABC exporter subunit CydC</fullName>
    </submittedName>
</protein>
<gene>
    <name evidence="11" type="primary">cydC</name>
    <name evidence="11" type="ORF">ET495_01130</name>
</gene>
<keyword evidence="2 8" id="KW-0812">Transmembrane</keyword>
<evidence type="ECO:0000256" key="8">
    <source>
        <dbReference type="SAM" id="Phobius"/>
    </source>
</evidence>
<keyword evidence="4" id="KW-0067">ATP-binding</keyword>
<dbReference type="AlphaFoldDB" id="A0A4P6EKE6"/>
<feature type="transmembrane region" description="Helical" evidence="8">
    <location>
        <begin position="20"/>
        <end position="46"/>
    </location>
</feature>
<evidence type="ECO:0000259" key="10">
    <source>
        <dbReference type="PROSITE" id="PS50929"/>
    </source>
</evidence>
<feature type="region of interest" description="Disordered" evidence="7">
    <location>
        <begin position="320"/>
        <end position="356"/>
    </location>
</feature>
<evidence type="ECO:0000256" key="6">
    <source>
        <dbReference type="ARBA" id="ARBA00023136"/>
    </source>
</evidence>
<dbReference type="GO" id="GO:0140359">
    <property type="term" value="F:ABC-type transporter activity"/>
    <property type="evidence" value="ECO:0007669"/>
    <property type="project" value="InterPro"/>
</dbReference>
<dbReference type="InterPro" id="IPR036640">
    <property type="entry name" value="ABC1_TM_sf"/>
</dbReference>
<dbReference type="PROSITE" id="PS50929">
    <property type="entry name" value="ABC_TM1F"/>
    <property type="match status" value="1"/>
</dbReference>
<evidence type="ECO:0000313" key="12">
    <source>
        <dbReference type="Proteomes" id="UP000291758"/>
    </source>
</evidence>
<dbReference type="InterPro" id="IPR017871">
    <property type="entry name" value="ABC_transporter-like_CS"/>
</dbReference>
<dbReference type="SUPFAM" id="SSF52540">
    <property type="entry name" value="P-loop containing nucleoside triphosphate hydrolases"/>
    <property type="match status" value="1"/>
</dbReference>
<dbReference type="GO" id="GO:0034775">
    <property type="term" value="P:glutathione transmembrane transport"/>
    <property type="evidence" value="ECO:0007669"/>
    <property type="project" value="InterPro"/>
</dbReference>
<keyword evidence="3" id="KW-0547">Nucleotide-binding</keyword>
<dbReference type="InterPro" id="IPR003593">
    <property type="entry name" value="AAA+_ATPase"/>
</dbReference>
<dbReference type="GO" id="GO:0005524">
    <property type="term" value="F:ATP binding"/>
    <property type="evidence" value="ECO:0007669"/>
    <property type="project" value="UniProtKB-KW"/>
</dbReference>
<dbReference type="RefSeq" id="WP_129201937.1">
    <property type="nucleotide sequence ID" value="NZ_CP035495.1"/>
</dbReference>
<dbReference type="Pfam" id="PF00005">
    <property type="entry name" value="ABC_tran"/>
    <property type="match status" value="1"/>
</dbReference>
<keyword evidence="6 8" id="KW-0472">Membrane</keyword>
<dbReference type="SUPFAM" id="SSF90123">
    <property type="entry name" value="ABC transporter transmembrane region"/>
    <property type="match status" value="1"/>
</dbReference>
<feature type="transmembrane region" description="Helical" evidence="8">
    <location>
        <begin position="162"/>
        <end position="180"/>
    </location>
</feature>
<keyword evidence="12" id="KW-1185">Reference proteome</keyword>
<feature type="domain" description="ABC transporter" evidence="9">
    <location>
        <begin position="360"/>
        <end position="586"/>
    </location>
</feature>
<dbReference type="PANTHER" id="PTHR24221">
    <property type="entry name" value="ATP-BINDING CASSETTE SUB-FAMILY B"/>
    <property type="match status" value="1"/>
</dbReference>
<dbReference type="InterPro" id="IPR039421">
    <property type="entry name" value="Type_1_exporter"/>
</dbReference>
<dbReference type="GO" id="GO:0016887">
    <property type="term" value="F:ATP hydrolysis activity"/>
    <property type="evidence" value="ECO:0007669"/>
    <property type="project" value="InterPro"/>
</dbReference>
<evidence type="ECO:0000256" key="4">
    <source>
        <dbReference type="ARBA" id="ARBA00022840"/>
    </source>
</evidence>
<sequence>MNRDPLLTVLPLLEVRPARVLRAMLLGALALGCSVGLAAVSAWLIARASQMPPVLTLSVAVVTVRACGVGRGVLRYLERLASHDVALGGMSALRANLYDALARGPVTGVVALRRGDLLARVGADVDAVGEVVVKSLVPAGVAVLVGLGSVALVGAFLPSAAVALLGCLLLTGVLAPWLAARASAATEAAGAAARAEVTTRALGLLEEGQQLRVAGRLGDELAALDAADARLTTAGDDGARTAGVSAAIGAVGQTLSVVAALALGMAALSSGGALAPVELAVVVLTPLAVFEVTGVLPAAAVQLRRSREAAARLAALLPPADAQDRQGTLTDQPARPTATPGPSQARPHRPGQDDAPRGLLALTDVAAGWPGAAAPAVGGVDLVLAPGDVVALAGPSGVGKTTLLMTAAGLLPPRSGTVTAALGTTTLFVAEDGHVFDTTVLENLRVARGDVTPGDARVALDAVGLTPWLTALPAGLDTLLGGGATTVSGGERRRLLVARALLSPARVLLVDEPAEHLDAAAADAVVAALAAHARATGRAVVVATHRLAAAHDADEVLLLAAATPAGTTAPEGVHEPARVVARAPHADLVRDDADYAWAAAREATHR</sequence>
<keyword evidence="5 8" id="KW-1133">Transmembrane helix</keyword>
<dbReference type="Proteomes" id="UP000291758">
    <property type="component" value="Chromosome"/>
</dbReference>
<feature type="transmembrane region" description="Helical" evidence="8">
    <location>
        <begin position="279"/>
        <end position="303"/>
    </location>
</feature>
<evidence type="ECO:0000256" key="2">
    <source>
        <dbReference type="ARBA" id="ARBA00022692"/>
    </source>
</evidence>
<feature type="transmembrane region" description="Helical" evidence="8">
    <location>
        <begin position="246"/>
        <end position="267"/>
    </location>
</feature>
<evidence type="ECO:0000256" key="5">
    <source>
        <dbReference type="ARBA" id="ARBA00022989"/>
    </source>
</evidence>
<dbReference type="InterPro" id="IPR027417">
    <property type="entry name" value="P-loop_NTPase"/>
</dbReference>
<evidence type="ECO:0000313" key="11">
    <source>
        <dbReference type="EMBL" id="QAY62113.1"/>
    </source>
</evidence>
<organism evidence="11 12">
    <name type="scientific">Xylanimonas allomyrinae</name>
    <dbReference type="NCBI Taxonomy" id="2509459"/>
    <lineage>
        <taxon>Bacteria</taxon>
        <taxon>Bacillati</taxon>
        <taxon>Actinomycetota</taxon>
        <taxon>Actinomycetes</taxon>
        <taxon>Micrococcales</taxon>
        <taxon>Promicromonosporaceae</taxon>
        <taxon>Xylanimonas</taxon>
    </lineage>
</organism>
<dbReference type="GO" id="GO:0045454">
    <property type="term" value="P:cell redox homeostasis"/>
    <property type="evidence" value="ECO:0007669"/>
    <property type="project" value="InterPro"/>
</dbReference>
<dbReference type="InterPro" id="IPR014223">
    <property type="entry name" value="ABC_CydC/D"/>
</dbReference>
<dbReference type="PROSITE" id="PS00211">
    <property type="entry name" value="ABC_TRANSPORTER_1"/>
    <property type="match status" value="1"/>
</dbReference>
<evidence type="ECO:0000256" key="1">
    <source>
        <dbReference type="ARBA" id="ARBA00004651"/>
    </source>
</evidence>
<proteinExistence type="predicted"/>
<accession>A0A4P6EKE6</accession>
<reference evidence="11 12" key="1">
    <citation type="submission" date="2019-01" db="EMBL/GenBank/DDBJ databases">
        <title>Genome sequencing of strain 2JSPR-7.</title>
        <authorList>
            <person name="Heo J."/>
            <person name="Kim S.-J."/>
            <person name="Kim J.-S."/>
            <person name="Hong S.-B."/>
            <person name="Kwon S.-W."/>
        </authorList>
    </citation>
    <scope>NUCLEOTIDE SEQUENCE [LARGE SCALE GENOMIC DNA]</scope>
    <source>
        <strain evidence="11 12">2JSPR-7</strain>
    </source>
</reference>
<evidence type="ECO:0000256" key="7">
    <source>
        <dbReference type="SAM" id="MobiDB-lite"/>
    </source>
</evidence>
<dbReference type="Pfam" id="PF00664">
    <property type="entry name" value="ABC_membrane"/>
    <property type="match status" value="1"/>
</dbReference>
<dbReference type="SMART" id="SM00382">
    <property type="entry name" value="AAA"/>
    <property type="match status" value="1"/>
</dbReference>
<dbReference type="InterPro" id="IPR003439">
    <property type="entry name" value="ABC_transporter-like_ATP-bd"/>
</dbReference>
<evidence type="ECO:0000259" key="9">
    <source>
        <dbReference type="PROSITE" id="PS50893"/>
    </source>
</evidence>
<dbReference type="Gene3D" id="3.40.50.300">
    <property type="entry name" value="P-loop containing nucleotide triphosphate hydrolases"/>
    <property type="match status" value="1"/>
</dbReference>
<evidence type="ECO:0000256" key="3">
    <source>
        <dbReference type="ARBA" id="ARBA00022741"/>
    </source>
</evidence>
<dbReference type="PROSITE" id="PS50893">
    <property type="entry name" value="ABC_TRANSPORTER_2"/>
    <property type="match status" value="1"/>
</dbReference>
<dbReference type="Gene3D" id="1.20.1560.10">
    <property type="entry name" value="ABC transporter type 1, transmembrane domain"/>
    <property type="match status" value="1"/>
</dbReference>
<dbReference type="PANTHER" id="PTHR24221:SF654">
    <property type="entry name" value="ATP-BINDING CASSETTE SUB-FAMILY B MEMBER 6"/>
    <property type="match status" value="1"/>
</dbReference>
<dbReference type="NCBIfam" id="TIGR02868">
    <property type="entry name" value="CydC"/>
    <property type="match status" value="1"/>
</dbReference>
<dbReference type="GO" id="GO:0034040">
    <property type="term" value="F:ATPase-coupled lipid transmembrane transporter activity"/>
    <property type="evidence" value="ECO:0007669"/>
    <property type="project" value="TreeGrafter"/>
</dbReference>
<dbReference type="InterPro" id="IPR011527">
    <property type="entry name" value="ABC1_TM_dom"/>
</dbReference>
<comment type="subcellular location">
    <subcellularLocation>
        <location evidence="1">Cell membrane</location>
        <topology evidence="1">Multi-pass membrane protein</topology>
    </subcellularLocation>
</comment>
<dbReference type="KEGG" id="xyl:ET495_01130"/>
<feature type="domain" description="ABC transmembrane type-1" evidence="10">
    <location>
        <begin position="23"/>
        <end position="305"/>
    </location>
</feature>
<dbReference type="PROSITE" id="PS51257">
    <property type="entry name" value="PROKAR_LIPOPROTEIN"/>
    <property type="match status" value="1"/>
</dbReference>
<dbReference type="OrthoDB" id="3237158at2"/>
<feature type="transmembrane region" description="Helical" evidence="8">
    <location>
        <begin position="136"/>
        <end position="156"/>
    </location>
</feature>
<name>A0A4P6EKE6_9MICO</name>